<dbReference type="EMBL" id="BMAW01120385">
    <property type="protein sequence ID" value="GFT89001.1"/>
    <property type="molecule type" value="Genomic_DNA"/>
</dbReference>
<dbReference type="Proteomes" id="UP000887013">
    <property type="component" value="Unassembled WGS sequence"/>
</dbReference>
<name>A0A8X6PZW8_NEPPI</name>
<gene>
    <name evidence="1" type="ORF">NPIL_483941</name>
</gene>
<proteinExistence type="predicted"/>
<keyword evidence="2" id="KW-1185">Reference proteome</keyword>
<evidence type="ECO:0000313" key="1">
    <source>
        <dbReference type="EMBL" id="GFT89001.1"/>
    </source>
</evidence>
<sequence length="114" mass="12763">MRGHTVNIPFGFGIQGWEFARGLGLEGWNGACARWGLRVEGYRFESGEGGGVSGQGKTLVPCRKVVSCYSPLSVSFPRLLLFIPLFFADENVGDVLQRCRRKFEDADVYLFFFT</sequence>
<dbReference type="AlphaFoldDB" id="A0A8X6PZW8"/>
<organism evidence="1 2">
    <name type="scientific">Nephila pilipes</name>
    <name type="common">Giant wood spider</name>
    <name type="synonym">Nephila maculata</name>
    <dbReference type="NCBI Taxonomy" id="299642"/>
    <lineage>
        <taxon>Eukaryota</taxon>
        <taxon>Metazoa</taxon>
        <taxon>Ecdysozoa</taxon>
        <taxon>Arthropoda</taxon>
        <taxon>Chelicerata</taxon>
        <taxon>Arachnida</taxon>
        <taxon>Araneae</taxon>
        <taxon>Araneomorphae</taxon>
        <taxon>Entelegynae</taxon>
        <taxon>Araneoidea</taxon>
        <taxon>Nephilidae</taxon>
        <taxon>Nephila</taxon>
    </lineage>
</organism>
<protein>
    <submittedName>
        <fullName evidence="1">Uncharacterized protein</fullName>
    </submittedName>
</protein>
<comment type="caution">
    <text evidence="1">The sequence shown here is derived from an EMBL/GenBank/DDBJ whole genome shotgun (WGS) entry which is preliminary data.</text>
</comment>
<reference evidence="1" key="1">
    <citation type="submission" date="2020-08" db="EMBL/GenBank/DDBJ databases">
        <title>Multicomponent nature underlies the extraordinary mechanical properties of spider dragline silk.</title>
        <authorList>
            <person name="Kono N."/>
            <person name="Nakamura H."/>
            <person name="Mori M."/>
            <person name="Yoshida Y."/>
            <person name="Ohtoshi R."/>
            <person name="Malay A.D."/>
            <person name="Moran D.A.P."/>
            <person name="Tomita M."/>
            <person name="Numata K."/>
            <person name="Arakawa K."/>
        </authorList>
    </citation>
    <scope>NUCLEOTIDE SEQUENCE</scope>
</reference>
<accession>A0A8X6PZW8</accession>
<evidence type="ECO:0000313" key="2">
    <source>
        <dbReference type="Proteomes" id="UP000887013"/>
    </source>
</evidence>